<protein>
    <submittedName>
        <fullName evidence="2">C39 family peptidase</fullName>
    </submittedName>
</protein>
<evidence type="ECO:0000313" key="3">
    <source>
        <dbReference type="Proteomes" id="UP000662747"/>
    </source>
</evidence>
<dbReference type="EMBL" id="CP071090">
    <property type="protein sequence ID" value="QSQ20049.1"/>
    <property type="molecule type" value="Genomic_DNA"/>
</dbReference>
<organism evidence="2 3">
    <name type="scientific">Pyxidicoccus parkwayensis</name>
    <dbReference type="NCBI Taxonomy" id="2813578"/>
    <lineage>
        <taxon>Bacteria</taxon>
        <taxon>Pseudomonadati</taxon>
        <taxon>Myxococcota</taxon>
        <taxon>Myxococcia</taxon>
        <taxon>Myxococcales</taxon>
        <taxon>Cystobacterineae</taxon>
        <taxon>Myxococcaceae</taxon>
        <taxon>Pyxidicoccus</taxon>
    </lineage>
</organism>
<proteinExistence type="predicted"/>
<evidence type="ECO:0000313" key="2">
    <source>
        <dbReference type="EMBL" id="QSQ20049.1"/>
    </source>
</evidence>
<dbReference type="Pfam" id="PF13529">
    <property type="entry name" value="Peptidase_C39_2"/>
    <property type="match status" value="1"/>
</dbReference>
<accession>A0ABX7NNV7</accession>
<gene>
    <name evidence="2" type="ORF">JY651_32880</name>
</gene>
<feature type="domain" description="Peptidase C39-like" evidence="1">
    <location>
        <begin position="318"/>
        <end position="458"/>
    </location>
</feature>
<name>A0ABX7NNV7_9BACT</name>
<sequence>MTTSSSFWAARAGAARTSNTRHVASGFIIGSSSGGLRRRPERTPRRDAPRRTCLVREVDVHVESFLVDRQAWVAPCVFRPGPSRLRGVNSRTLPTLALLVASNLTACVSQPKGPEESPAEVGPPARLWRRSAADADFERFSREGTVLATDGALELDAAAPSVSEPFASGVEADGGTRYVDGAYRLGMAVSDTQVVPGGFTTVVPSFDALTPPGTWLKVALAARIEGTWTRDYVLGVWAFDKEPVARHSVDGQRDADGAVSTDTLNLQRRADALRMTVWLYSSRPEATPHVRALSAAVSDKRGLAGDAASEHVAWGTVLDVPGYSQMLYPEGGPVWCSPTSTTMLLGYWGKRLGRPELHTTVPASAERTYDWAYKGTGNWPFNTAYGAAMGNGALHGMVLRLDSFAQVERLIVAGIPVSISIAYEEGTLAGSPVRRSDGHLIVVKGFTPEGDVVCNDPAFKTDETVQVTYRREQLWQAWRHSRHSAYVLWPAGTALPEGVVEVLR</sequence>
<keyword evidence="3" id="KW-1185">Reference proteome</keyword>
<dbReference type="Proteomes" id="UP000662747">
    <property type="component" value="Chromosome"/>
</dbReference>
<reference evidence="2 3" key="1">
    <citation type="submission" date="2021-02" db="EMBL/GenBank/DDBJ databases">
        <title>De Novo genome assembly of isolated myxobacteria.</title>
        <authorList>
            <person name="Stevens D.C."/>
        </authorList>
    </citation>
    <scope>NUCLEOTIDE SEQUENCE [LARGE SCALE GENOMIC DNA]</scope>
    <source>
        <strain evidence="3">SCPEA02</strain>
    </source>
</reference>
<dbReference type="Gene3D" id="3.90.70.10">
    <property type="entry name" value="Cysteine proteinases"/>
    <property type="match status" value="1"/>
</dbReference>
<dbReference type="InterPro" id="IPR039564">
    <property type="entry name" value="Peptidase_C39-like"/>
</dbReference>
<evidence type="ECO:0000259" key="1">
    <source>
        <dbReference type="Pfam" id="PF13529"/>
    </source>
</evidence>